<evidence type="ECO:0000256" key="6">
    <source>
        <dbReference type="SAM" id="Coils"/>
    </source>
</evidence>
<feature type="domain" description="DNA2/NAM7 helicase-like C-terminal" evidence="8">
    <location>
        <begin position="1017"/>
        <end position="1217"/>
    </location>
</feature>
<dbReference type="Pfam" id="PF13086">
    <property type="entry name" value="AAA_11"/>
    <property type="match status" value="2"/>
</dbReference>
<reference evidence="10" key="1">
    <citation type="submission" date="2020-10" db="EMBL/GenBank/DDBJ databases">
        <title>Genome-based taxonomic classification of the species Anabaenopsis elenkinii.</title>
        <authorList>
            <person name="Delbaje E."/>
            <person name="Andreote A.P.D."/>
            <person name="Pellegrinetti T.A."/>
            <person name="Cruz R.B."/>
            <person name="Branco L.H.Z."/>
            <person name="Fiore M.F."/>
        </authorList>
    </citation>
    <scope>NUCLEOTIDE SEQUENCE [LARGE SCALE GENOMIC DNA]</scope>
    <source>
        <strain evidence="10">CCIBt3563</strain>
    </source>
</reference>
<evidence type="ECO:0000256" key="4">
    <source>
        <dbReference type="ARBA" id="ARBA00022806"/>
    </source>
</evidence>
<dbReference type="PANTHER" id="PTHR43788">
    <property type="entry name" value="DNA2/NAM7 HELICASE FAMILY MEMBER"/>
    <property type="match status" value="1"/>
</dbReference>
<dbReference type="Gene3D" id="3.40.50.300">
    <property type="entry name" value="P-loop containing nucleotide triphosphate hydrolases"/>
    <property type="match status" value="3"/>
</dbReference>
<comment type="similarity">
    <text evidence="1">Belongs to the DNA2/NAM7 helicase family.</text>
</comment>
<dbReference type="InterPro" id="IPR041679">
    <property type="entry name" value="DNA2/NAM7-like_C"/>
</dbReference>
<dbReference type="AlphaFoldDB" id="A0A7S6RDE7"/>
<evidence type="ECO:0000259" key="8">
    <source>
        <dbReference type="Pfam" id="PF13087"/>
    </source>
</evidence>
<dbReference type="Pfam" id="PF13087">
    <property type="entry name" value="AAA_12"/>
    <property type="match status" value="1"/>
</dbReference>
<proteinExistence type="inferred from homology"/>
<feature type="domain" description="DNA2/NAM7 helicase helicase" evidence="7">
    <location>
        <begin position="766"/>
        <end position="986"/>
    </location>
</feature>
<dbReference type="GO" id="GO:0016787">
    <property type="term" value="F:hydrolase activity"/>
    <property type="evidence" value="ECO:0007669"/>
    <property type="project" value="UniProtKB-KW"/>
</dbReference>
<evidence type="ECO:0000313" key="9">
    <source>
        <dbReference type="EMBL" id="QOV21432.1"/>
    </source>
</evidence>
<protein>
    <submittedName>
        <fullName evidence="9">AAA family ATPase</fullName>
    </submittedName>
</protein>
<dbReference type="SUPFAM" id="SSF52540">
    <property type="entry name" value="P-loop containing nucleoside triphosphate hydrolases"/>
    <property type="match status" value="1"/>
</dbReference>
<dbReference type="PANTHER" id="PTHR43788:SF8">
    <property type="entry name" value="DNA-BINDING PROTEIN SMUBP-2"/>
    <property type="match status" value="1"/>
</dbReference>
<feature type="domain" description="DNA2/NAM7 helicase helicase" evidence="7">
    <location>
        <begin position="353"/>
        <end position="548"/>
    </location>
</feature>
<dbReference type="InterPro" id="IPR050534">
    <property type="entry name" value="Coronavir_polyprotein_1ab"/>
</dbReference>
<evidence type="ECO:0000256" key="3">
    <source>
        <dbReference type="ARBA" id="ARBA00022801"/>
    </source>
</evidence>
<keyword evidence="6" id="KW-0175">Coiled coil</keyword>
<feature type="coiled-coil region" evidence="6">
    <location>
        <begin position="878"/>
        <end position="905"/>
    </location>
</feature>
<keyword evidence="10" id="KW-1185">Reference proteome</keyword>
<keyword evidence="5" id="KW-0067">ATP-binding</keyword>
<dbReference type="InterPro" id="IPR027417">
    <property type="entry name" value="P-loop_NTPase"/>
</dbReference>
<gene>
    <name evidence="9" type="ORF">IM676_11750</name>
</gene>
<dbReference type="GO" id="GO:0043139">
    <property type="term" value="F:5'-3' DNA helicase activity"/>
    <property type="evidence" value="ECO:0007669"/>
    <property type="project" value="TreeGrafter"/>
</dbReference>
<evidence type="ECO:0000259" key="7">
    <source>
        <dbReference type="Pfam" id="PF13086"/>
    </source>
</evidence>
<evidence type="ECO:0000256" key="5">
    <source>
        <dbReference type="ARBA" id="ARBA00022840"/>
    </source>
</evidence>
<dbReference type="EMBL" id="CP063311">
    <property type="protein sequence ID" value="QOV21432.1"/>
    <property type="molecule type" value="Genomic_DNA"/>
</dbReference>
<evidence type="ECO:0000256" key="2">
    <source>
        <dbReference type="ARBA" id="ARBA00022741"/>
    </source>
</evidence>
<organism evidence="9 10">
    <name type="scientific">Anabaenopsis elenkinii CCIBt3563</name>
    <dbReference type="NCBI Taxonomy" id="2779889"/>
    <lineage>
        <taxon>Bacteria</taxon>
        <taxon>Bacillati</taxon>
        <taxon>Cyanobacteriota</taxon>
        <taxon>Cyanophyceae</taxon>
        <taxon>Nostocales</taxon>
        <taxon>Nodulariaceae</taxon>
        <taxon>Anabaenopsis</taxon>
    </lineage>
</organism>
<name>A0A7S6RDE7_9CYAN</name>
<dbReference type="KEGG" id="aee:IM676_11750"/>
<feature type="coiled-coil region" evidence="6">
    <location>
        <begin position="512"/>
        <end position="539"/>
    </location>
</feature>
<accession>A0A7S6RDE7</accession>
<dbReference type="Proteomes" id="UP000593846">
    <property type="component" value="Chromosome"/>
</dbReference>
<dbReference type="RefSeq" id="WP_200987087.1">
    <property type="nucleotide sequence ID" value="NZ_CP063311.1"/>
</dbReference>
<keyword evidence="4" id="KW-0347">Helicase</keyword>
<keyword evidence="3" id="KW-0378">Hydrolase</keyword>
<dbReference type="CDD" id="cd17934">
    <property type="entry name" value="DEXXQc_Upf1-like"/>
    <property type="match status" value="1"/>
</dbReference>
<dbReference type="InterPro" id="IPR041677">
    <property type="entry name" value="DNA2/NAM7_AAA_11"/>
</dbReference>
<keyword evidence="2" id="KW-0547">Nucleotide-binding</keyword>
<sequence length="1244" mass="144119">MEFETWGYQYIRGASDQFICRIEGANALNIYPEYRQRHARADELISLILGSEPCVFYIRRERLGRNPEYEIWEFIVATDRDDFSLPIGLEERQKTLQIWASVPRDGRGYLGLIKINLVNLEQGHDNAFSSLRLILLQRDRLNNIGIPETAFAEIVAMPISTSYVPTKDHIQGWSNYLKIQKSIAEKSQFYVPTVSFRYSPSKNSIDFTIKPDLATSNGFVSITPEGFWKRAKKAINKPLKYLAHAEEIHYRYADQELGNIHQVRPDINQIEVKLEPDIAESFTEEDFTLPEILFFKDNGSLAQIRWQEDALRNLRDGHTHNFNLSTFFFEASQAKPLVETVQIAKQDLFLDKANDSQLAAVEAVLAAEDLILLQGPPGTGKTTVITEICYQIAIRGGRTLIASQANLAVDNALSRLPHHPALRPVRDGNSGSVSREGESFLSANVVKKWLNDTSAECENRLSKHQKVVKGLRPLLTSLDRFQDYLQFEDNFPQQRQELLNTKRIRDLECQEKREIYNKLREEQEKNQLMQSELQQLIASNQVFCTQQQIKIAELNIRKNELILAINELEEWQKTANSQIYIILKRCLQQRDSFTEALIPLPSQLQIIAQEVCQQPWKQYFDECQVEINNFIFQLNEYDEVYKIGNQIYWLFLQKQQTSVNLETSNSQVSQFKEFLAGKLQGNRPLAAINKLHHYCQIAIREINQLTETRSLEITTIKLEAIKQQYEELIKNLQSVNWEFKLYQLTAIISKSITVSAKNLLNQLLRDTEEKLLQISEYQNNLQAELENLKILETINNYIECQVENMITITNRALNELTETENIVQEVQNQIEELESNLEKYRNWWVSIYKEIPDWLKPDIHDQDLFNTEILRTKILIKFDLWEQELEKSEAYLNQWERTIQKWIDKLRQPSDIEYEALRKTYLDNANVIGVTCMKAAKCNYLQKSSHFDVVIVDEVSKSTPPELLIPTLKGKKVVMIGDYRQLPAILDEENLDELAEELSIPKDNLQFLEQSWFGLQFQAARTSQPSIAKRLNVQYRMHPQIMEAINQFYDEGDGGLTCGLTRPDIERAHNLAGSVIKENNHIMWVPIPLDRKFGEKQDGTSYYNEVEISKIQILCEQMEQSWANKVAHGAPKKEIGIITFYGSQLKRIETTFPRNRFPSLDIHTGTVDRFQGMEKPVIIVSMVRNNPHSKFGFAQTPERVNVAFSRAKELLIIVGCHDLFTQLPIYQKVSQVVHKYGGFIDLFK</sequence>
<feature type="coiled-coil region" evidence="6">
    <location>
        <begin position="711"/>
        <end position="843"/>
    </location>
</feature>
<dbReference type="CDD" id="cd18808">
    <property type="entry name" value="SF1_C_Upf1"/>
    <property type="match status" value="1"/>
</dbReference>
<evidence type="ECO:0000313" key="10">
    <source>
        <dbReference type="Proteomes" id="UP000593846"/>
    </source>
</evidence>
<evidence type="ECO:0000256" key="1">
    <source>
        <dbReference type="ARBA" id="ARBA00007913"/>
    </source>
</evidence>
<dbReference type="GO" id="GO:0005524">
    <property type="term" value="F:ATP binding"/>
    <property type="evidence" value="ECO:0007669"/>
    <property type="project" value="UniProtKB-KW"/>
</dbReference>
<dbReference type="InterPro" id="IPR047187">
    <property type="entry name" value="SF1_C_Upf1"/>
</dbReference>